<comment type="cofactor">
    <cofactor evidence="6">
        <name>[2Fe-2S] cluster</name>
        <dbReference type="ChEBI" id="CHEBI:190135"/>
    </cofactor>
</comment>
<keyword evidence="1" id="KW-0001">2Fe-2S</keyword>
<keyword evidence="5" id="KW-1015">Disulfide bond</keyword>
<evidence type="ECO:0000256" key="2">
    <source>
        <dbReference type="ARBA" id="ARBA00022723"/>
    </source>
</evidence>
<keyword evidence="2" id="KW-0479">Metal-binding</keyword>
<evidence type="ECO:0000256" key="6">
    <source>
        <dbReference type="ARBA" id="ARBA00034078"/>
    </source>
</evidence>
<dbReference type="PRINTS" id="PR00162">
    <property type="entry name" value="RIESKE"/>
</dbReference>
<proteinExistence type="predicted"/>
<dbReference type="InterPro" id="IPR036922">
    <property type="entry name" value="Rieske_2Fe-2S_sf"/>
</dbReference>
<keyword evidence="4" id="KW-0411">Iron-sulfur</keyword>
<dbReference type="Proteomes" id="UP000648239">
    <property type="component" value="Unassembled WGS sequence"/>
</dbReference>
<dbReference type="Pfam" id="PF00355">
    <property type="entry name" value="Rieske"/>
    <property type="match status" value="1"/>
</dbReference>
<dbReference type="Gene3D" id="2.102.10.10">
    <property type="entry name" value="Rieske [2Fe-2S] iron-sulphur domain"/>
    <property type="match status" value="1"/>
</dbReference>
<evidence type="ECO:0000256" key="4">
    <source>
        <dbReference type="ARBA" id="ARBA00023014"/>
    </source>
</evidence>
<dbReference type="GO" id="GO:0051537">
    <property type="term" value="F:2 iron, 2 sulfur cluster binding"/>
    <property type="evidence" value="ECO:0007669"/>
    <property type="project" value="UniProtKB-KW"/>
</dbReference>
<keyword evidence="7" id="KW-1133">Transmembrane helix</keyword>
<reference evidence="9 10" key="1">
    <citation type="submission" date="2020-08" db="EMBL/GenBank/DDBJ databases">
        <title>Acidobacteriota in marine sediments use diverse sulfur dissimilation pathways.</title>
        <authorList>
            <person name="Wasmund K."/>
        </authorList>
    </citation>
    <scope>NUCLEOTIDE SEQUENCE [LARGE SCALE GENOMIC DNA]</scope>
    <source>
        <strain evidence="9">MAG AM4</strain>
    </source>
</reference>
<keyword evidence="3" id="KW-0408">Iron</keyword>
<dbReference type="PANTHER" id="PTHR10134">
    <property type="entry name" value="CYTOCHROME B-C1 COMPLEX SUBUNIT RIESKE, MITOCHONDRIAL"/>
    <property type="match status" value="1"/>
</dbReference>
<feature type="domain" description="Rieske" evidence="8">
    <location>
        <begin position="57"/>
        <end position="148"/>
    </location>
</feature>
<dbReference type="SUPFAM" id="SSF50022">
    <property type="entry name" value="ISP domain"/>
    <property type="match status" value="1"/>
</dbReference>
<evidence type="ECO:0000259" key="8">
    <source>
        <dbReference type="PROSITE" id="PS51296"/>
    </source>
</evidence>
<accession>A0A8J6XXV9</accession>
<dbReference type="InterPro" id="IPR006311">
    <property type="entry name" value="TAT_signal"/>
</dbReference>
<dbReference type="InterPro" id="IPR017941">
    <property type="entry name" value="Rieske_2Fe-2S"/>
</dbReference>
<comment type="caution">
    <text evidence="9">The sequence shown here is derived from an EMBL/GenBank/DDBJ whole genome shotgun (WGS) entry which is preliminary data.</text>
</comment>
<evidence type="ECO:0000256" key="5">
    <source>
        <dbReference type="ARBA" id="ARBA00023157"/>
    </source>
</evidence>
<dbReference type="AlphaFoldDB" id="A0A8J6XXV9"/>
<keyword evidence="7" id="KW-0472">Membrane</keyword>
<dbReference type="InterPro" id="IPR005805">
    <property type="entry name" value="Rieske_Fe-S_prot_C"/>
</dbReference>
<dbReference type="GO" id="GO:0046872">
    <property type="term" value="F:metal ion binding"/>
    <property type="evidence" value="ECO:0007669"/>
    <property type="project" value="UniProtKB-KW"/>
</dbReference>
<name>A0A8J6XXV9_9BACT</name>
<evidence type="ECO:0000313" key="10">
    <source>
        <dbReference type="Proteomes" id="UP000648239"/>
    </source>
</evidence>
<keyword evidence="7" id="KW-0812">Transmembrane</keyword>
<feature type="transmembrane region" description="Helical" evidence="7">
    <location>
        <begin position="21"/>
        <end position="41"/>
    </location>
</feature>
<evidence type="ECO:0000313" key="9">
    <source>
        <dbReference type="EMBL" id="MBD3868736.1"/>
    </source>
</evidence>
<evidence type="ECO:0000256" key="1">
    <source>
        <dbReference type="ARBA" id="ARBA00022714"/>
    </source>
</evidence>
<dbReference type="EMBL" id="JACXWD010000041">
    <property type="protein sequence ID" value="MBD3868736.1"/>
    <property type="molecule type" value="Genomic_DNA"/>
</dbReference>
<dbReference type="PROSITE" id="PS51296">
    <property type="entry name" value="RIESKE"/>
    <property type="match status" value="1"/>
</dbReference>
<gene>
    <name evidence="9" type="ORF">IFK94_11480</name>
</gene>
<evidence type="ECO:0000256" key="7">
    <source>
        <dbReference type="SAM" id="Phobius"/>
    </source>
</evidence>
<organism evidence="9 10">
    <name type="scientific">Candidatus Polarisedimenticola svalbardensis</name>
    <dbReference type="NCBI Taxonomy" id="2886004"/>
    <lineage>
        <taxon>Bacteria</taxon>
        <taxon>Pseudomonadati</taxon>
        <taxon>Acidobacteriota</taxon>
        <taxon>Candidatus Polarisedimenticolia</taxon>
        <taxon>Candidatus Polarisedimenticolales</taxon>
        <taxon>Candidatus Polarisedimenticolaceae</taxon>
        <taxon>Candidatus Polarisedimenticola</taxon>
    </lineage>
</organism>
<protein>
    <submittedName>
        <fullName evidence="9">Rieske 2Fe-2S domain-containing protein</fullName>
    </submittedName>
</protein>
<evidence type="ECO:0000256" key="3">
    <source>
        <dbReference type="ARBA" id="ARBA00023004"/>
    </source>
</evidence>
<dbReference type="GO" id="GO:0016020">
    <property type="term" value="C:membrane"/>
    <property type="evidence" value="ECO:0007669"/>
    <property type="project" value="InterPro"/>
</dbReference>
<dbReference type="InterPro" id="IPR014349">
    <property type="entry name" value="Rieske_Fe-S_prot"/>
</dbReference>
<dbReference type="PROSITE" id="PS51318">
    <property type="entry name" value="TAT"/>
    <property type="match status" value="1"/>
</dbReference>
<sequence length="163" mass="17595">MSNKDEGRPGEGLRAITRRRFFQTAGFSACGIAAVGAAALGENFLEPRALFEPPTRFLLGAPESITPGAVYLEEAHQVYVMRFAEGFRALSAVCTHLGCITRYQPDDKCIACPCHGSRFSLDGEVLEGPAPRPLPWLRVELTASGRIAVNTAEEVALGTVFKL</sequence>